<dbReference type="Proteomes" id="UP000243606">
    <property type="component" value="Unassembled WGS sequence"/>
</dbReference>
<evidence type="ECO:0000313" key="3">
    <source>
        <dbReference type="Proteomes" id="UP000243606"/>
    </source>
</evidence>
<evidence type="ECO:0000313" key="2">
    <source>
        <dbReference type="EMBL" id="SFI61868.1"/>
    </source>
</evidence>
<organism evidence="2 3">
    <name type="scientific">Pseudomonas guineae</name>
    <dbReference type="NCBI Taxonomy" id="425504"/>
    <lineage>
        <taxon>Bacteria</taxon>
        <taxon>Pseudomonadati</taxon>
        <taxon>Pseudomonadota</taxon>
        <taxon>Gammaproteobacteria</taxon>
        <taxon>Pseudomonadales</taxon>
        <taxon>Pseudomonadaceae</taxon>
        <taxon>Pseudomonas</taxon>
    </lineage>
</organism>
<gene>
    <name evidence="2" type="ORF">SAMN05216206_2560</name>
</gene>
<evidence type="ECO:0000256" key="1">
    <source>
        <dbReference type="SAM" id="MobiDB-lite"/>
    </source>
</evidence>
<protein>
    <submittedName>
        <fullName evidence="2">Uncharacterized protein</fullName>
    </submittedName>
</protein>
<reference evidence="3" key="1">
    <citation type="submission" date="2016-10" db="EMBL/GenBank/DDBJ databases">
        <authorList>
            <person name="Varghese N."/>
            <person name="Submissions S."/>
        </authorList>
    </citation>
    <scope>NUCLEOTIDE SEQUENCE [LARGE SCALE GENOMIC DNA]</scope>
    <source>
        <strain evidence="3">LMG 24016</strain>
    </source>
</reference>
<keyword evidence="3" id="KW-1185">Reference proteome</keyword>
<dbReference type="RefSeq" id="WP_090242488.1">
    <property type="nucleotide sequence ID" value="NZ_FOQL01000003.1"/>
</dbReference>
<dbReference type="EMBL" id="FOQL01000003">
    <property type="protein sequence ID" value="SFI61868.1"/>
    <property type="molecule type" value="Genomic_DNA"/>
</dbReference>
<accession>A0A1I3JPC6</accession>
<proteinExistence type="predicted"/>
<name>A0A1I3JPC6_9PSED</name>
<sequence>MNKDISYLTISDTHLFTQAALEIRLSELKELINNCIQHGPAISLSGRLHRIDQKVIPPLCWEALMEFVDWGAGIIACDPNDQFNYLLADSNHIEGVLRLIMKRLDSDSGQSEEQASLKRQRQIPSIRPSKKHDDSLALG</sequence>
<feature type="region of interest" description="Disordered" evidence="1">
    <location>
        <begin position="110"/>
        <end position="139"/>
    </location>
</feature>
<dbReference type="AlphaFoldDB" id="A0A1I3JPC6"/>